<feature type="compositionally biased region" description="Acidic residues" evidence="2">
    <location>
        <begin position="379"/>
        <end position="415"/>
    </location>
</feature>
<protein>
    <recommendedName>
        <fullName evidence="5">LTV1</fullName>
    </recommendedName>
</protein>
<feature type="region of interest" description="Disordered" evidence="2">
    <location>
        <begin position="698"/>
        <end position="801"/>
    </location>
</feature>
<evidence type="ECO:0000313" key="3">
    <source>
        <dbReference type="EMBL" id="KAG2495893.1"/>
    </source>
</evidence>
<feature type="region of interest" description="Disordered" evidence="2">
    <location>
        <begin position="616"/>
        <end position="641"/>
    </location>
</feature>
<feature type="compositionally biased region" description="Low complexity" evidence="2">
    <location>
        <begin position="616"/>
        <end position="631"/>
    </location>
</feature>
<organism evidence="3 4">
    <name type="scientific">Edaphochlamys debaryana</name>
    <dbReference type="NCBI Taxonomy" id="47281"/>
    <lineage>
        <taxon>Eukaryota</taxon>
        <taxon>Viridiplantae</taxon>
        <taxon>Chlorophyta</taxon>
        <taxon>core chlorophytes</taxon>
        <taxon>Chlorophyceae</taxon>
        <taxon>CS clade</taxon>
        <taxon>Chlamydomonadales</taxon>
        <taxon>Chlamydomonadales incertae sedis</taxon>
        <taxon>Edaphochlamys</taxon>
    </lineage>
</organism>
<evidence type="ECO:0008006" key="5">
    <source>
        <dbReference type="Google" id="ProtNLM"/>
    </source>
</evidence>
<gene>
    <name evidence="3" type="ORF">HYH03_006131</name>
</gene>
<feature type="compositionally biased region" description="Basic and acidic residues" evidence="2">
    <location>
        <begin position="743"/>
        <end position="761"/>
    </location>
</feature>
<dbReference type="AlphaFoldDB" id="A0A835Y6Z4"/>
<reference evidence="3" key="1">
    <citation type="journal article" date="2020" name="bioRxiv">
        <title>Comparative genomics of Chlamydomonas.</title>
        <authorList>
            <person name="Craig R.J."/>
            <person name="Hasan A.R."/>
            <person name="Ness R.W."/>
            <person name="Keightley P.D."/>
        </authorList>
    </citation>
    <scope>NUCLEOTIDE SEQUENCE</scope>
    <source>
        <strain evidence="3">CCAP 11/70</strain>
    </source>
</reference>
<feature type="compositionally biased region" description="Low complexity" evidence="2">
    <location>
        <begin position="777"/>
        <end position="795"/>
    </location>
</feature>
<accession>A0A835Y6Z4</accession>
<feature type="compositionally biased region" description="Low complexity" evidence="2">
    <location>
        <begin position="161"/>
        <end position="242"/>
    </location>
</feature>
<dbReference type="GO" id="GO:0030688">
    <property type="term" value="C:preribosome, small subunit precursor"/>
    <property type="evidence" value="ECO:0007669"/>
    <property type="project" value="TreeGrafter"/>
</dbReference>
<evidence type="ECO:0000313" key="4">
    <source>
        <dbReference type="Proteomes" id="UP000612055"/>
    </source>
</evidence>
<dbReference type="GO" id="GO:0005829">
    <property type="term" value="C:cytosol"/>
    <property type="evidence" value="ECO:0007669"/>
    <property type="project" value="TreeGrafter"/>
</dbReference>
<evidence type="ECO:0000256" key="2">
    <source>
        <dbReference type="SAM" id="MobiDB-lite"/>
    </source>
</evidence>
<feature type="compositionally biased region" description="Gly residues" evidence="2">
    <location>
        <begin position="360"/>
        <end position="371"/>
    </location>
</feature>
<feature type="compositionally biased region" description="Acidic residues" evidence="2">
    <location>
        <begin position="127"/>
        <end position="153"/>
    </location>
</feature>
<proteinExistence type="inferred from homology"/>
<keyword evidence="4" id="KW-1185">Reference proteome</keyword>
<dbReference type="Pfam" id="PF04180">
    <property type="entry name" value="LTV"/>
    <property type="match status" value="1"/>
</dbReference>
<dbReference type="PANTHER" id="PTHR21531">
    <property type="entry name" value="LOW-TEMPERATURE VIABILITY PROTEIN LTV1-RELATED"/>
    <property type="match status" value="1"/>
</dbReference>
<feature type="region of interest" description="Disordered" evidence="2">
    <location>
        <begin position="23"/>
        <end position="49"/>
    </location>
</feature>
<dbReference type="Proteomes" id="UP000612055">
    <property type="component" value="Unassembled WGS sequence"/>
</dbReference>
<dbReference type="EMBL" id="JAEHOE010000022">
    <property type="protein sequence ID" value="KAG2495893.1"/>
    <property type="molecule type" value="Genomic_DNA"/>
</dbReference>
<feature type="region of interest" description="Disordered" evidence="2">
    <location>
        <begin position="113"/>
        <end position="251"/>
    </location>
</feature>
<comment type="similarity">
    <text evidence="1">Belongs to the LTV1 family.</text>
</comment>
<feature type="region of interest" description="Disordered" evidence="2">
    <location>
        <begin position="507"/>
        <end position="543"/>
    </location>
</feature>
<dbReference type="OrthoDB" id="5852896at2759"/>
<dbReference type="GO" id="GO:0042274">
    <property type="term" value="P:ribosomal small subunit biogenesis"/>
    <property type="evidence" value="ECO:0007669"/>
    <property type="project" value="InterPro"/>
</dbReference>
<feature type="compositionally biased region" description="Low complexity" evidence="2">
    <location>
        <begin position="426"/>
        <end position="457"/>
    </location>
</feature>
<dbReference type="InterPro" id="IPR007307">
    <property type="entry name" value="Ltv1"/>
</dbReference>
<dbReference type="GO" id="GO:0000056">
    <property type="term" value="P:ribosomal small subunit export from nucleus"/>
    <property type="evidence" value="ECO:0007669"/>
    <property type="project" value="TreeGrafter"/>
</dbReference>
<feature type="region of interest" description="Disordered" evidence="2">
    <location>
        <begin position="352"/>
        <end position="479"/>
    </location>
</feature>
<dbReference type="GO" id="GO:0005634">
    <property type="term" value="C:nucleus"/>
    <property type="evidence" value="ECO:0007669"/>
    <property type="project" value="TreeGrafter"/>
</dbReference>
<sequence length="801" mass="83150">MGKKKFIDKKKATTFSLVYRDVEEEEEGVDDGGQRAWAQTAGPRGPAQQEFDDYYHEDVDSLGDESEFSLARSAAAHAHADDGYSMTEERRRELLALGFPDDGYDYLKHLRDLGRGKPAPGRGVDTIPEEQELEGFEEEVLEGEAEDSEEDFTIYDPPLDAAGPSTSAAGAGPSTSTGAGAGAAAAAEAGPSRLDAQALAQAQAVAAASAAGPGPGSTAARTAAAGRSVAGTARTARSVATTRRTHGSGVGPAVYVPAARLIAPSADVKVVDARSLTVKPKGHDEAAAAAALAEVSALARPKELRGRRGRLVKDLEEVEACMAEVENGNDGALGEVVEGDEWADWLDAFVAGEEEELEGGAAGGAAAGAAGGRRAAAAEAEEEDEEEEDDDEEEEDDEEEAGGESEDPEEQEEGACEWVNRHRRPQASQQQGAAAGSSDAAGSAGAPGPGSARPGPGTARGGVAGGSVVSSFWRPERRDRKQGFEALDAQFERLAVEYDDDEIGVLEDGRYDDADADLDDLDEHDGPGTRRLAGGAKGGAGARQAAAGGCDLADYADVLDEFLEEQKKTEMLEAEGLKPLEATDDVALQAARPDPEALAATRARLRRQEEAAAAAAAAAAARGDAGAAEAAEAGEHMEPRSTLVMREAERWDCESVLSLTSNLENHPAKIVEPQRRTGARGGPAIRLSAKTGMPLLGGTGAGGVDAAIPEGSEEAAEEGSGSGSEDGGEPAGSVLDPALLVRRKGETAEERKERKAAVKEARRAHRTAKKEMKAMFKQQAARAQKQSAGRSQAAGSTYVIP</sequence>
<name>A0A835Y6Z4_9CHLO</name>
<dbReference type="PANTHER" id="PTHR21531:SF0">
    <property type="entry name" value="PROTEIN LTV1 HOMOLOG"/>
    <property type="match status" value="1"/>
</dbReference>
<comment type="caution">
    <text evidence="3">The sequence shown here is derived from an EMBL/GenBank/DDBJ whole genome shotgun (WGS) entry which is preliminary data.</text>
</comment>
<feature type="compositionally biased region" description="Acidic residues" evidence="2">
    <location>
        <begin position="514"/>
        <end position="523"/>
    </location>
</feature>
<evidence type="ECO:0000256" key="1">
    <source>
        <dbReference type="ARBA" id="ARBA00009078"/>
    </source>
</evidence>